<evidence type="ECO:0000313" key="1">
    <source>
        <dbReference type="EMBL" id="MDB8745832.1"/>
    </source>
</evidence>
<dbReference type="EMBL" id="JAQMLV010000020">
    <property type="protein sequence ID" value="MDB8745832.1"/>
    <property type="molecule type" value="Genomic_DNA"/>
</dbReference>
<dbReference type="AlphaFoldDB" id="A0AAW6EBI1"/>
<accession>A0AAW6EBI1</accession>
<name>A0AAW6EBI1_9FIRM</name>
<comment type="caution">
    <text evidence="1">The sequence shown here is derived from an EMBL/GenBank/DDBJ whole genome shotgun (WGS) entry which is preliminary data.</text>
</comment>
<proteinExistence type="predicted"/>
<reference evidence="1" key="1">
    <citation type="submission" date="2023-01" db="EMBL/GenBank/DDBJ databases">
        <title>Human gut microbiome strain richness.</title>
        <authorList>
            <person name="Chen-Liaw A."/>
        </authorList>
    </citation>
    <scope>NUCLEOTIDE SEQUENCE</scope>
    <source>
        <strain evidence="1">1001275st1_F4_1001275B_160808</strain>
    </source>
</reference>
<protein>
    <submittedName>
        <fullName evidence="1">SseB family protein</fullName>
    </submittedName>
</protein>
<evidence type="ECO:0000313" key="2">
    <source>
        <dbReference type="Proteomes" id="UP001211015"/>
    </source>
</evidence>
<gene>
    <name evidence="1" type="ORF">PNU62_12455</name>
</gene>
<organism evidence="1 2">
    <name type="scientific">Ruminococcus bicirculans</name>
    <name type="common">ex Wegman et al. 2014</name>
    <dbReference type="NCBI Taxonomy" id="1160721"/>
    <lineage>
        <taxon>Bacteria</taxon>
        <taxon>Bacillati</taxon>
        <taxon>Bacillota</taxon>
        <taxon>Clostridia</taxon>
        <taxon>Eubacteriales</taxon>
        <taxon>Oscillospiraceae</taxon>
        <taxon>Ruminococcus</taxon>
    </lineage>
</organism>
<sequence>MIGKTFSTKEAVRMIPDILQNGEQFFFPIFSSVEEMGEYGEHFSKVQKHILEVIPMARNSEKNVAGIVLNAFSESFILDAELFDMIENMKSRLE</sequence>
<dbReference type="RefSeq" id="WP_195249636.1">
    <property type="nucleotide sequence ID" value="NZ_DAWBUL010000118.1"/>
</dbReference>
<dbReference type="Proteomes" id="UP001211015">
    <property type="component" value="Unassembled WGS sequence"/>
</dbReference>